<dbReference type="OrthoDB" id="14246at2759"/>
<reference evidence="9 10" key="1">
    <citation type="journal article" date="2019" name="Sci. Rep.">
        <title>Comparative genomics of chytrid fungi reveal insights into the obligate biotrophic and pathogenic lifestyle of Synchytrium endobioticum.</title>
        <authorList>
            <person name="van de Vossenberg B.T.L.H."/>
            <person name="Warris S."/>
            <person name="Nguyen H.D.T."/>
            <person name="van Gent-Pelzer M.P.E."/>
            <person name="Joly D.L."/>
            <person name="van de Geest H.C."/>
            <person name="Bonants P.J.M."/>
            <person name="Smith D.S."/>
            <person name="Levesque C.A."/>
            <person name="van der Lee T.A.J."/>
        </authorList>
    </citation>
    <scope>NUCLEOTIDE SEQUENCE [LARGE SCALE GENOMIC DNA]</scope>
    <source>
        <strain evidence="8 10">LEV6574</strain>
        <strain evidence="7 9">MB42</strain>
    </source>
</reference>
<dbReference type="PANTHER" id="PTHR12050">
    <property type="entry name" value="LEPTIN RECEPTOR-RELATED"/>
    <property type="match status" value="1"/>
</dbReference>
<comment type="similarity">
    <text evidence="2">Belongs to the OB-RGRP/VPS55 family.</text>
</comment>
<dbReference type="AlphaFoldDB" id="A0A507CD80"/>
<evidence type="ECO:0000313" key="7">
    <source>
        <dbReference type="EMBL" id="TPX39017.1"/>
    </source>
</evidence>
<name>A0A507CD80_9FUNG</name>
<evidence type="ECO:0000256" key="2">
    <source>
        <dbReference type="ARBA" id="ARBA00005645"/>
    </source>
</evidence>
<evidence type="ECO:0000313" key="9">
    <source>
        <dbReference type="Proteomes" id="UP000317494"/>
    </source>
</evidence>
<protein>
    <recommendedName>
        <fullName evidence="11">Vacuolar protein sorting 55</fullName>
    </recommendedName>
</protein>
<keyword evidence="4 6" id="KW-1133">Transmembrane helix</keyword>
<dbReference type="VEuPathDB" id="FungiDB:SeMB42_g06514"/>
<comment type="caution">
    <text evidence="7">The sequence shown here is derived from an EMBL/GenBank/DDBJ whole genome shotgun (WGS) entry which is preliminary data.</text>
</comment>
<dbReference type="EMBL" id="QEAM01000042">
    <property type="protein sequence ID" value="TPX48959.1"/>
    <property type="molecule type" value="Genomic_DNA"/>
</dbReference>
<feature type="transmembrane region" description="Helical" evidence="6">
    <location>
        <begin position="102"/>
        <end position="123"/>
    </location>
</feature>
<gene>
    <name evidence="8" type="ORF">SeLEV6574_g01730</name>
    <name evidence="7" type="ORF">SeMB42_g06514</name>
</gene>
<feature type="transmembrane region" description="Helical" evidence="6">
    <location>
        <begin position="12"/>
        <end position="45"/>
    </location>
</feature>
<dbReference type="Pfam" id="PF04133">
    <property type="entry name" value="Vps55"/>
    <property type="match status" value="1"/>
</dbReference>
<keyword evidence="3 6" id="KW-0812">Transmembrane</keyword>
<dbReference type="Proteomes" id="UP000320475">
    <property type="component" value="Unassembled WGS sequence"/>
</dbReference>
<evidence type="ECO:0000256" key="3">
    <source>
        <dbReference type="ARBA" id="ARBA00022692"/>
    </source>
</evidence>
<evidence type="ECO:0000313" key="10">
    <source>
        <dbReference type="Proteomes" id="UP000320475"/>
    </source>
</evidence>
<dbReference type="PANTHER" id="PTHR12050:SF0">
    <property type="entry name" value="RH04491P"/>
    <property type="match status" value="1"/>
</dbReference>
<dbReference type="InterPro" id="IPR007262">
    <property type="entry name" value="Vps55/LEPROT"/>
</dbReference>
<dbReference type="GO" id="GO:0032511">
    <property type="term" value="P:late endosome to vacuole transport via multivesicular body sorting pathway"/>
    <property type="evidence" value="ECO:0007669"/>
    <property type="project" value="TreeGrafter"/>
</dbReference>
<evidence type="ECO:0000313" key="8">
    <source>
        <dbReference type="EMBL" id="TPX48959.1"/>
    </source>
</evidence>
<evidence type="ECO:0008006" key="11">
    <source>
        <dbReference type="Google" id="ProtNLM"/>
    </source>
</evidence>
<evidence type="ECO:0000256" key="4">
    <source>
        <dbReference type="ARBA" id="ARBA00022989"/>
    </source>
</evidence>
<organism evidence="7 9">
    <name type="scientific">Synchytrium endobioticum</name>
    <dbReference type="NCBI Taxonomy" id="286115"/>
    <lineage>
        <taxon>Eukaryota</taxon>
        <taxon>Fungi</taxon>
        <taxon>Fungi incertae sedis</taxon>
        <taxon>Chytridiomycota</taxon>
        <taxon>Chytridiomycota incertae sedis</taxon>
        <taxon>Chytridiomycetes</taxon>
        <taxon>Synchytriales</taxon>
        <taxon>Synchytriaceae</taxon>
        <taxon>Synchytrium</taxon>
    </lineage>
</organism>
<evidence type="ECO:0000256" key="6">
    <source>
        <dbReference type="SAM" id="Phobius"/>
    </source>
</evidence>
<evidence type="ECO:0000256" key="5">
    <source>
        <dbReference type="ARBA" id="ARBA00023136"/>
    </source>
</evidence>
<accession>A0A507CD80</accession>
<feature type="transmembrane region" description="Helical" evidence="6">
    <location>
        <begin position="72"/>
        <end position="90"/>
    </location>
</feature>
<keyword evidence="5 6" id="KW-0472">Membrane</keyword>
<dbReference type="GO" id="GO:0034424">
    <property type="term" value="C:Vps55/Vps68 complex"/>
    <property type="evidence" value="ECO:0007669"/>
    <property type="project" value="TreeGrafter"/>
</dbReference>
<dbReference type="EMBL" id="QEAN01000372">
    <property type="protein sequence ID" value="TPX39017.1"/>
    <property type="molecule type" value="Genomic_DNA"/>
</dbReference>
<evidence type="ECO:0000256" key="1">
    <source>
        <dbReference type="ARBA" id="ARBA00004141"/>
    </source>
</evidence>
<proteinExistence type="inferred from homology"/>
<dbReference type="Proteomes" id="UP000317494">
    <property type="component" value="Unassembled WGS sequence"/>
</dbReference>
<sequence>MATITINSIMLLAFLLATGILLVILSCALFANWLPLIVIATWLLAPLPNVVAKKVAGSDSILGETRGVLESGYFATSLLVISGFSLPIVLNHAEKIIFPAMMLSVFGGILIYSTILGYIAFFIDIGDDDYF</sequence>
<keyword evidence="9" id="KW-1185">Reference proteome</keyword>
<comment type="subcellular location">
    <subcellularLocation>
        <location evidence="1">Membrane</location>
        <topology evidence="1">Multi-pass membrane protein</topology>
    </subcellularLocation>
</comment>